<dbReference type="Gene3D" id="1.20.1250.20">
    <property type="entry name" value="MFS general substrate transporter like domains"/>
    <property type="match status" value="1"/>
</dbReference>
<evidence type="ECO:0000313" key="9">
    <source>
        <dbReference type="EMBL" id="OAL34326.1"/>
    </source>
</evidence>
<evidence type="ECO:0000313" key="10">
    <source>
        <dbReference type="Proteomes" id="UP000185904"/>
    </source>
</evidence>
<feature type="transmembrane region" description="Helical" evidence="7">
    <location>
        <begin position="253"/>
        <end position="275"/>
    </location>
</feature>
<protein>
    <recommendedName>
        <fullName evidence="8">Major facilitator superfamily (MFS) profile domain-containing protein</fullName>
    </recommendedName>
</protein>
<keyword evidence="2" id="KW-0813">Transport</keyword>
<dbReference type="EMBL" id="LVCJ01000040">
    <property type="protein sequence ID" value="OAL34326.1"/>
    <property type="molecule type" value="Genomic_DNA"/>
</dbReference>
<dbReference type="InterPro" id="IPR036259">
    <property type="entry name" value="MFS_trans_sf"/>
</dbReference>
<dbReference type="GO" id="GO:0005886">
    <property type="term" value="C:plasma membrane"/>
    <property type="evidence" value="ECO:0007669"/>
    <property type="project" value="TreeGrafter"/>
</dbReference>
<reference evidence="9 10" key="1">
    <citation type="submission" date="2016-03" db="EMBL/GenBank/DDBJ databases">
        <title>The draft genome sequence of Fonsecaea nubica causative agent of cutaneous subcutaneous infection in human host.</title>
        <authorList>
            <person name="Costa F."/>
            <person name="Sybren D.H."/>
            <person name="Raittz R.T."/>
            <person name="Weiss V.A."/>
            <person name="Leao A.C."/>
            <person name="Gomes R."/>
            <person name="De Souza E.M."/>
            <person name="Pedrosa F.O."/>
            <person name="Steffens M.B."/>
            <person name="Bombassaro A."/>
            <person name="Tadra-Sfeir M.Z."/>
            <person name="Moreno L.F."/>
            <person name="Najafzadeh M.J."/>
            <person name="Felipe M.S."/>
            <person name="Teixeira M."/>
            <person name="Sun J."/>
            <person name="Xi L."/>
            <person name="Castro M.A."/>
            <person name="Vicente V.A."/>
        </authorList>
    </citation>
    <scope>NUCLEOTIDE SEQUENCE [LARGE SCALE GENOMIC DNA]</scope>
    <source>
        <strain evidence="9 10">CBS 269.64</strain>
    </source>
</reference>
<feature type="transmembrane region" description="Helical" evidence="7">
    <location>
        <begin position="124"/>
        <end position="142"/>
    </location>
</feature>
<evidence type="ECO:0000259" key="8">
    <source>
        <dbReference type="PROSITE" id="PS50850"/>
    </source>
</evidence>
<dbReference type="CDD" id="cd06179">
    <property type="entry name" value="MFS_TRI12_like"/>
    <property type="match status" value="1"/>
</dbReference>
<dbReference type="GO" id="GO:0022857">
    <property type="term" value="F:transmembrane transporter activity"/>
    <property type="evidence" value="ECO:0007669"/>
    <property type="project" value="InterPro"/>
</dbReference>
<feature type="transmembrane region" description="Helical" evidence="7">
    <location>
        <begin position="458"/>
        <end position="477"/>
    </location>
</feature>
<dbReference type="SUPFAM" id="SSF103473">
    <property type="entry name" value="MFS general substrate transporter"/>
    <property type="match status" value="1"/>
</dbReference>
<keyword evidence="3 7" id="KW-0812">Transmembrane</keyword>
<dbReference type="AlphaFoldDB" id="A0A178CXY5"/>
<accession>A0A178CXY5</accession>
<feature type="transmembrane region" description="Helical" evidence="7">
    <location>
        <begin position="366"/>
        <end position="389"/>
    </location>
</feature>
<dbReference type="InterPro" id="IPR053791">
    <property type="entry name" value="MFS_Tri12-like"/>
</dbReference>
<evidence type="ECO:0000256" key="4">
    <source>
        <dbReference type="ARBA" id="ARBA00022989"/>
    </source>
</evidence>
<feature type="transmembrane region" description="Helical" evidence="7">
    <location>
        <begin position="148"/>
        <end position="167"/>
    </location>
</feature>
<feature type="transmembrane region" description="Helical" evidence="7">
    <location>
        <begin position="211"/>
        <end position="232"/>
    </location>
</feature>
<dbReference type="PROSITE" id="PS50850">
    <property type="entry name" value="MFS"/>
    <property type="match status" value="1"/>
</dbReference>
<dbReference type="InterPro" id="IPR020846">
    <property type="entry name" value="MFS_dom"/>
</dbReference>
<evidence type="ECO:0000256" key="1">
    <source>
        <dbReference type="ARBA" id="ARBA00004141"/>
    </source>
</evidence>
<dbReference type="PANTHER" id="PTHR23501:SF109">
    <property type="entry name" value="MAJOR FACILITATOR SUPERFAMILY (MFS) PROFILE DOMAIN-CONTAINING PROTEIN-RELATED"/>
    <property type="match status" value="1"/>
</dbReference>
<dbReference type="RefSeq" id="XP_022499338.1">
    <property type="nucleotide sequence ID" value="XM_022644670.1"/>
</dbReference>
<feature type="transmembrane region" description="Helical" evidence="7">
    <location>
        <begin position="54"/>
        <end position="74"/>
    </location>
</feature>
<feature type="transmembrane region" description="Helical" evidence="7">
    <location>
        <begin position="547"/>
        <end position="566"/>
    </location>
</feature>
<comment type="subcellular location">
    <subcellularLocation>
        <location evidence="1">Membrane</location>
        <topology evidence="1">Multi-pass membrane protein</topology>
    </subcellularLocation>
</comment>
<evidence type="ECO:0000256" key="5">
    <source>
        <dbReference type="ARBA" id="ARBA00023136"/>
    </source>
</evidence>
<keyword evidence="5 7" id="KW-0472">Membrane</keyword>
<dbReference type="PANTHER" id="PTHR23501">
    <property type="entry name" value="MAJOR FACILITATOR SUPERFAMILY"/>
    <property type="match status" value="1"/>
</dbReference>
<feature type="transmembrane region" description="Helical" evidence="7">
    <location>
        <begin position="324"/>
        <end position="346"/>
    </location>
</feature>
<feature type="transmembrane region" description="Helical" evidence="7">
    <location>
        <begin position="94"/>
        <end position="112"/>
    </location>
</feature>
<feature type="region of interest" description="Disordered" evidence="6">
    <location>
        <begin position="583"/>
        <end position="635"/>
    </location>
</feature>
<feature type="transmembrane region" description="Helical" evidence="7">
    <location>
        <begin position="396"/>
        <end position="412"/>
    </location>
</feature>
<organism evidence="9 10">
    <name type="scientific">Fonsecaea nubica</name>
    <dbReference type="NCBI Taxonomy" id="856822"/>
    <lineage>
        <taxon>Eukaryota</taxon>
        <taxon>Fungi</taxon>
        <taxon>Dikarya</taxon>
        <taxon>Ascomycota</taxon>
        <taxon>Pezizomycotina</taxon>
        <taxon>Eurotiomycetes</taxon>
        <taxon>Chaetothyriomycetidae</taxon>
        <taxon>Chaetothyriales</taxon>
        <taxon>Herpotrichiellaceae</taxon>
        <taxon>Fonsecaea</taxon>
    </lineage>
</organism>
<comment type="caution">
    <text evidence="9">The sequence shown here is derived from an EMBL/GenBank/DDBJ whole genome shotgun (WGS) entry which is preliminary data.</text>
</comment>
<sequence length="635" mass="68038">MATEGTFSTAAGANTKLEELMLSHADEGTLQDISISNALSTDAEKTEKGYFTSLRLIGAIFSLGSAVAVSYWGFAPPAAVLTFINADIGPSNNASLFSIIWTISCGIGTLLFGRISDKFGRRWFVIGASSIGLIGGIIAATAQTMNTLIGASVLMGLGAGVHTCYGLTVGEICPNRFKFLGVAFACLPNIVSTGFGQYLGLRLVQYYNWRYIYYIFIPLMVFVLALQILFYRPPSFHQLHRGTRTRREELKRVDFLGCFLIVAGLVLFLLGVSWGGQPLSWTSGTILGLIITGGCVVIVFVFWEAYGPHPNPIVPVHFFKDLRGFVCLIIIESVAGTAYVALSIIWPSQVQRLYSSPTTSWQTTAWLSTTIALGIYSSIVLWGALVAILKHIRLQLIFLMSIMLAFIGAMASCTPNNLGRAAVLSVFASFPAGILEIMPSLLVQMETNDADLGTTFSILYAMRPIVGAIMTAVYLAILSSKTTSKLAAHIPPVATQAGLPETSVSSLLAAIAAGTPDAMDAVPGITATIREAVAAELPWAYAAAYAYVYYSAIAVAGVGLIACFCVKDYDKYLTNHVSRQIYKPGDDAKGSGSGDSEKNQDLEVWEKEDGADPNKGTAEHVTSIDEDDVSKTTGV</sequence>
<dbReference type="OrthoDB" id="4144244at2759"/>
<keyword evidence="10" id="KW-1185">Reference proteome</keyword>
<evidence type="ECO:0000256" key="7">
    <source>
        <dbReference type="SAM" id="Phobius"/>
    </source>
</evidence>
<evidence type="ECO:0000256" key="2">
    <source>
        <dbReference type="ARBA" id="ARBA00022448"/>
    </source>
</evidence>
<dbReference type="Proteomes" id="UP000185904">
    <property type="component" value="Unassembled WGS sequence"/>
</dbReference>
<feature type="domain" description="Major facilitator superfamily (MFS) profile" evidence="8">
    <location>
        <begin position="50"/>
        <end position="569"/>
    </location>
</feature>
<name>A0A178CXY5_9EURO</name>
<proteinExistence type="predicted"/>
<keyword evidence="4 7" id="KW-1133">Transmembrane helix</keyword>
<gene>
    <name evidence="9" type="ORF">AYO20_06379</name>
</gene>
<dbReference type="Pfam" id="PF06609">
    <property type="entry name" value="TRI12"/>
    <property type="match status" value="1"/>
</dbReference>
<feature type="transmembrane region" description="Helical" evidence="7">
    <location>
        <begin position="281"/>
        <end position="303"/>
    </location>
</feature>
<feature type="compositionally biased region" description="Basic and acidic residues" evidence="6">
    <location>
        <begin position="584"/>
        <end position="612"/>
    </location>
</feature>
<evidence type="ECO:0000256" key="6">
    <source>
        <dbReference type="SAM" id="MobiDB-lite"/>
    </source>
</evidence>
<dbReference type="InterPro" id="IPR010573">
    <property type="entry name" value="MFS_Str1/Tri12-like"/>
</dbReference>
<feature type="transmembrane region" description="Helical" evidence="7">
    <location>
        <begin position="179"/>
        <end position="199"/>
    </location>
</feature>
<feature type="transmembrane region" description="Helical" evidence="7">
    <location>
        <begin position="418"/>
        <end position="437"/>
    </location>
</feature>
<evidence type="ECO:0000256" key="3">
    <source>
        <dbReference type="ARBA" id="ARBA00022692"/>
    </source>
</evidence>
<dbReference type="GeneID" id="34589794"/>